<evidence type="ECO:0000256" key="3">
    <source>
        <dbReference type="ARBA" id="ARBA00022842"/>
    </source>
</evidence>
<dbReference type="Gene3D" id="3.40.50.300">
    <property type="entry name" value="P-loop containing nucleotide triphosphate hydrolases"/>
    <property type="match status" value="1"/>
</dbReference>
<evidence type="ECO:0000256" key="7">
    <source>
        <dbReference type="PIRSR" id="PIRSR601019-1"/>
    </source>
</evidence>
<dbReference type="Pfam" id="PF00503">
    <property type="entry name" value="G-alpha"/>
    <property type="match status" value="1"/>
</dbReference>
<sequence length="360" mass="41098">MGACMSGQSSETRAKESAEKAASKKIEEAHIEEQQADQAIKKLLLLGAGESGKSTLFKQMITLYGKGYSEEDRKSYTHIVFNNTISAMKILVKYSDELDPALDTRVRPEAVESKNFIDQCKTEVEIDAAVAKHVQTLWQDKGILNAYDNRSKFQLPDSAAYFFDRIKVISEPGYIPDEQDVLRSRVRTTGIVETEFVIESNRFKMFDVGGQRNERKKWIHCFENVTAVIFVAAMSEYDQVLYEDETTNRMVEALNLFDEICNSRWFRETSMILFLNKRDLFADKIQKVPLSVCFPEFTGTNDFETASAYLEELFRGKNKTPEKEIYSHVTCATDTNNIAHVFNAVKDIIIRKSLREGGLM</sequence>
<dbReference type="GO" id="GO:0031683">
    <property type="term" value="F:G-protein beta/gamma-subunit complex binding"/>
    <property type="evidence" value="ECO:0007669"/>
    <property type="project" value="InterPro"/>
</dbReference>
<keyword evidence="1 8" id="KW-0479">Metal-binding</keyword>
<dbReference type="GO" id="GO:0005525">
    <property type="term" value="F:GTP binding"/>
    <property type="evidence" value="ECO:0007669"/>
    <property type="project" value="UniProtKB-KW"/>
</dbReference>
<dbReference type="STRING" id="37360.A0A0G4IRY5"/>
<evidence type="ECO:0000256" key="4">
    <source>
        <dbReference type="ARBA" id="ARBA00023134"/>
    </source>
</evidence>
<feature type="binding site" evidence="7">
    <location>
        <begin position="276"/>
        <end position="279"/>
    </location>
    <ligand>
        <name>GTP</name>
        <dbReference type="ChEBI" id="CHEBI:37565"/>
    </ligand>
</feature>
<dbReference type="FunFam" id="1.10.400.10:FF:000002">
    <property type="entry name" value="guanine nucleotide-binding protein G(Q) subunit alpha"/>
    <property type="match status" value="1"/>
</dbReference>
<dbReference type="InterPro" id="IPR011025">
    <property type="entry name" value="GproteinA_insert"/>
</dbReference>
<feature type="region of interest" description="Disordered" evidence="9">
    <location>
        <begin position="1"/>
        <end position="26"/>
    </location>
</feature>
<dbReference type="GO" id="GO:0005737">
    <property type="term" value="C:cytoplasm"/>
    <property type="evidence" value="ECO:0007669"/>
    <property type="project" value="TreeGrafter"/>
</dbReference>
<feature type="binding site" evidence="7">
    <location>
        <begin position="182"/>
        <end position="188"/>
    </location>
    <ligand>
        <name>GTP</name>
        <dbReference type="ChEBI" id="CHEBI:37565"/>
    </ligand>
</feature>
<evidence type="ECO:0000313" key="11">
    <source>
        <dbReference type="EMBL" id="SPQ98185.1"/>
    </source>
</evidence>
<keyword evidence="6" id="KW-0449">Lipoprotein</keyword>
<evidence type="ECO:0000256" key="9">
    <source>
        <dbReference type="SAM" id="MobiDB-lite"/>
    </source>
</evidence>
<dbReference type="SMART" id="SM00275">
    <property type="entry name" value="G_alpha"/>
    <property type="match status" value="1"/>
</dbReference>
<feature type="binding site" evidence="8">
    <location>
        <position position="188"/>
    </location>
    <ligand>
        <name>Mg(2+)</name>
        <dbReference type="ChEBI" id="CHEBI:18420"/>
    </ligand>
</feature>
<dbReference type="FunFam" id="3.40.50.300:FF:002307">
    <property type="entry name" value="Guanine nucleotide-binding protein G(k) subunit alpha"/>
    <property type="match status" value="1"/>
</dbReference>
<dbReference type="SUPFAM" id="SSF52540">
    <property type="entry name" value="P-loop containing nucleoside triphosphate hydrolases"/>
    <property type="match status" value="1"/>
</dbReference>
<keyword evidence="3 8" id="KW-0460">Magnesium</keyword>
<dbReference type="GO" id="GO:0005834">
    <property type="term" value="C:heterotrimeric G-protein complex"/>
    <property type="evidence" value="ECO:0007669"/>
    <property type="project" value="TreeGrafter"/>
</dbReference>
<dbReference type="PANTHER" id="PTHR10218:SF302">
    <property type="entry name" value="GUANINE NUCLEOTIDE-BINDING PROTEIN ALPHA-5 SUBUNIT"/>
    <property type="match status" value="1"/>
</dbReference>
<reference evidence="11 13" key="2">
    <citation type="submission" date="2018-03" db="EMBL/GenBank/DDBJ databases">
        <authorList>
            <person name="Fogelqvist J."/>
        </authorList>
    </citation>
    <scope>NUCLEOTIDE SEQUENCE [LARGE SCALE GENOMIC DNA]</scope>
</reference>
<dbReference type="SUPFAM" id="SSF47895">
    <property type="entry name" value="Transducin (alpha subunit), insertion domain"/>
    <property type="match status" value="1"/>
</dbReference>
<feature type="binding site" evidence="8">
    <location>
        <position position="54"/>
    </location>
    <ligand>
        <name>Mg(2+)</name>
        <dbReference type="ChEBI" id="CHEBI:18420"/>
    </ligand>
</feature>
<dbReference type="GO" id="GO:0001664">
    <property type="term" value="F:G protein-coupled receptor binding"/>
    <property type="evidence" value="ECO:0007669"/>
    <property type="project" value="TreeGrafter"/>
</dbReference>
<evidence type="ECO:0000256" key="2">
    <source>
        <dbReference type="ARBA" id="ARBA00022741"/>
    </source>
</evidence>
<protein>
    <submittedName>
        <fullName evidence="10">Uncharacterized protein</fullName>
    </submittedName>
</protein>
<dbReference type="PRINTS" id="PR00318">
    <property type="entry name" value="GPROTEINA"/>
</dbReference>
<keyword evidence="4 7" id="KW-0342">GTP-binding</keyword>
<keyword evidence="11" id="KW-0496">Mitochondrion</keyword>
<dbReference type="InterPro" id="IPR027417">
    <property type="entry name" value="P-loop_NTPase"/>
</dbReference>
<evidence type="ECO:0000256" key="5">
    <source>
        <dbReference type="ARBA" id="ARBA00023224"/>
    </source>
</evidence>
<dbReference type="Proteomes" id="UP000039324">
    <property type="component" value="Unassembled WGS sequence"/>
</dbReference>
<dbReference type="InterPro" id="IPR001019">
    <property type="entry name" value="Gprotein_alpha_su"/>
</dbReference>
<evidence type="ECO:0000256" key="6">
    <source>
        <dbReference type="ARBA" id="ARBA00023288"/>
    </source>
</evidence>
<dbReference type="Proteomes" id="UP000290189">
    <property type="component" value="Unassembled WGS sequence"/>
</dbReference>
<dbReference type="GO" id="GO:0007188">
    <property type="term" value="P:adenylate cyclase-modulating G protein-coupled receptor signaling pathway"/>
    <property type="evidence" value="ECO:0007669"/>
    <property type="project" value="InterPro"/>
</dbReference>
<dbReference type="InterPro" id="IPR001408">
    <property type="entry name" value="Gprotein_alpha_I"/>
</dbReference>
<evidence type="ECO:0000256" key="1">
    <source>
        <dbReference type="ARBA" id="ARBA00022723"/>
    </source>
</evidence>
<dbReference type="OrthoDB" id="5817230at2759"/>
<geneLocation type="mitochondrion" evidence="11"/>
<dbReference type="AlphaFoldDB" id="A0A0G4IRY5"/>
<keyword evidence="12" id="KW-1185">Reference proteome</keyword>
<feature type="compositionally biased region" description="Basic and acidic residues" evidence="9">
    <location>
        <begin position="12"/>
        <end position="26"/>
    </location>
</feature>
<feature type="binding site" evidence="7">
    <location>
        <begin position="157"/>
        <end position="158"/>
    </location>
    <ligand>
        <name>GTP</name>
        <dbReference type="ChEBI" id="CHEBI:37565"/>
    </ligand>
</feature>
<evidence type="ECO:0000313" key="13">
    <source>
        <dbReference type="Proteomes" id="UP000290189"/>
    </source>
</evidence>
<dbReference type="PANTHER" id="PTHR10218">
    <property type="entry name" value="GTP-BINDING PROTEIN ALPHA SUBUNIT"/>
    <property type="match status" value="1"/>
</dbReference>
<evidence type="ECO:0000313" key="10">
    <source>
        <dbReference type="EMBL" id="CEO97972.1"/>
    </source>
</evidence>
<dbReference type="Gene3D" id="1.10.400.10">
    <property type="entry name" value="GI Alpha 1, domain 2-like"/>
    <property type="match status" value="1"/>
</dbReference>
<proteinExistence type="predicted"/>
<keyword evidence="5" id="KW-0807">Transducer</keyword>
<evidence type="ECO:0000313" key="12">
    <source>
        <dbReference type="Proteomes" id="UP000039324"/>
    </source>
</evidence>
<gene>
    <name evidence="10" type="ORF">PBRA_006086</name>
    <name evidence="11" type="ORF">PLBR_LOCUS5400</name>
</gene>
<organism evidence="10 12">
    <name type="scientific">Plasmodiophora brassicae</name>
    <name type="common">Clubroot disease agent</name>
    <dbReference type="NCBI Taxonomy" id="37360"/>
    <lineage>
        <taxon>Eukaryota</taxon>
        <taxon>Sar</taxon>
        <taxon>Rhizaria</taxon>
        <taxon>Endomyxa</taxon>
        <taxon>Phytomyxea</taxon>
        <taxon>Plasmodiophorida</taxon>
        <taxon>Plasmodiophoridae</taxon>
        <taxon>Plasmodiophora</taxon>
    </lineage>
</organism>
<evidence type="ECO:0000256" key="8">
    <source>
        <dbReference type="PIRSR" id="PIRSR601019-2"/>
    </source>
</evidence>
<feature type="binding site" evidence="7">
    <location>
        <begin position="207"/>
        <end position="211"/>
    </location>
    <ligand>
        <name>GTP</name>
        <dbReference type="ChEBI" id="CHEBI:37565"/>
    </ligand>
</feature>
<feature type="binding site" evidence="7">
    <location>
        <position position="332"/>
    </location>
    <ligand>
        <name>GTP</name>
        <dbReference type="ChEBI" id="CHEBI:37565"/>
    </ligand>
</feature>
<keyword evidence="2 7" id="KW-0547">Nucleotide-binding</keyword>
<dbReference type="GO" id="GO:0003924">
    <property type="term" value="F:GTPase activity"/>
    <property type="evidence" value="ECO:0007669"/>
    <property type="project" value="InterPro"/>
</dbReference>
<feature type="binding site" evidence="7">
    <location>
        <begin position="50"/>
        <end position="55"/>
    </location>
    <ligand>
        <name>GTP</name>
        <dbReference type="ChEBI" id="CHEBI:37565"/>
    </ligand>
</feature>
<accession>A0A0G4IRY5</accession>
<name>A0A0G4IRY5_PLABS</name>
<dbReference type="EMBL" id="CDSF01000081">
    <property type="protein sequence ID" value="CEO97972.1"/>
    <property type="molecule type" value="Genomic_DNA"/>
</dbReference>
<dbReference type="CDD" id="cd00066">
    <property type="entry name" value="G-alpha"/>
    <property type="match status" value="1"/>
</dbReference>
<reference evidence="10 12" key="1">
    <citation type="submission" date="2015-02" db="EMBL/GenBank/DDBJ databases">
        <authorList>
            <person name="Chooi Y.-H."/>
        </authorList>
    </citation>
    <scope>NUCLEOTIDE SEQUENCE [LARGE SCALE GENOMIC DNA]</scope>
    <source>
        <strain evidence="10">E3</strain>
    </source>
</reference>
<dbReference type="OMA" id="GKKDYMP"/>
<dbReference type="EMBL" id="OVEO01000009">
    <property type="protein sequence ID" value="SPQ98185.1"/>
    <property type="molecule type" value="Genomic_DNA"/>
</dbReference>
<dbReference type="GO" id="GO:0046872">
    <property type="term" value="F:metal ion binding"/>
    <property type="evidence" value="ECO:0007669"/>
    <property type="project" value="UniProtKB-KW"/>
</dbReference>
<dbReference type="PRINTS" id="PR00441">
    <property type="entry name" value="GPROTEINAI"/>
</dbReference>